<proteinExistence type="predicted"/>
<keyword evidence="1" id="KW-0732">Signal</keyword>
<name>A0A8J9Y9H4_9NEOP</name>
<evidence type="ECO:0000313" key="3">
    <source>
        <dbReference type="Proteomes" id="UP000838878"/>
    </source>
</evidence>
<reference evidence="2" key="1">
    <citation type="submission" date="2021-12" db="EMBL/GenBank/DDBJ databases">
        <authorList>
            <person name="Martin H S."/>
        </authorList>
    </citation>
    <scope>NUCLEOTIDE SEQUENCE</scope>
</reference>
<evidence type="ECO:0000313" key="2">
    <source>
        <dbReference type="EMBL" id="CAH0722399.1"/>
    </source>
</evidence>
<accession>A0A8J9Y9H4</accession>
<feature type="non-terminal residue" evidence="2">
    <location>
        <position position="318"/>
    </location>
</feature>
<sequence length="318" mass="37033">MFKTRQYLLPLVLLTTITLSSSNVLPILINKVDSDSLLDDQDSDNTFNNRQTRINPNIFYKVFIGTSKDNLPKKSQGSRLKYLEKDNNPDRRTFNGLIENEDNYDDEGFRKEQWHNYPRQLDRLHKNLYIYKILEKIIDTNDLERPKRVDKTRHDVYQYSSDDILSNFGPDVIAGPLLILKIRLAYLTSNLNNHDSNKYIYSHSDPLDLTSQNDEMTSEENALLDNDDKSIVKIKRNGKLTNADIQFLENSSNEKKTVKKRIFSLWSRLQSLSHRGHELHHRRHMYAFYGLPEDGGGTLTAETRATMMRPPGSPLRWG</sequence>
<dbReference type="Proteomes" id="UP000838878">
    <property type="component" value="Chromosome 3"/>
</dbReference>
<feature type="signal peptide" evidence="1">
    <location>
        <begin position="1"/>
        <end position="22"/>
    </location>
</feature>
<dbReference type="OrthoDB" id="6671957at2759"/>
<organism evidence="2 3">
    <name type="scientific">Brenthis ino</name>
    <name type="common">lesser marbled fritillary</name>
    <dbReference type="NCBI Taxonomy" id="405034"/>
    <lineage>
        <taxon>Eukaryota</taxon>
        <taxon>Metazoa</taxon>
        <taxon>Ecdysozoa</taxon>
        <taxon>Arthropoda</taxon>
        <taxon>Hexapoda</taxon>
        <taxon>Insecta</taxon>
        <taxon>Pterygota</taxon>
        <taxon>Neoptera</taxon>
        <taxon>Endopterygota</taxon>
        <taxon>Lepidoptera</taxon>
        <taxon>Glossata</taxon>
        <taxon>Ditrysia</taxon>
        <taxon>Papilionoidea</taxon>
        <taxon>Nymphalidae</taxon>
        <taxon>Heliconiinae</taxon>
        <taxon>Argynnini</taxon>
        <taxon>Brenthis</taxon>
    </lineage>
</organism>
<dbReference type="EMBL" id="OV170223">
    <property type="protein sequence ID" value="CAH0722399.1"/>
    <property type="molecule type" value="Genomic_DNA"/>
</dbReference>
<protein>
    <submittedName>
        <fullName evidence="2">Uncharacterized protein</fullName>
    </submittedName>
</protein>
<feature type="chain" id="PRO_5035480002" evidence="1">
    <location>
        <begin position="23"/>
        <end position="318"/>
    </location>
</feature>
<dbReference type="AlphaFoldDB" id="A0A8J9Y9H4"/>
<keyword evidence="3" id="KW-1185">Reference proteome</keyword>
<evidence type="ECO:0000256" key="1">
    <source>
        <dbReference type="SAM" id="SignalP"/>
    </source>
</evidence>
<gene>
    <name evidence="2" type="ORF">BINO364_LOCUS8359</name>
</gene>